<proteinExistence type="predicted"/>
<dbReference type="AlphaFoldDB" id="X1PQP7"/>
<dbReference type="GO" id="GO:0005829">
    <property type="term" value="C:cytosol"/>
    <property type="evidence" value="ECO:0007669"/>
    <property type="project" value="TreeGrafter"/>
</dbReference>
<dbReference type="Gene3D" id="3.30.930.10">
    <property type="entry name" value="Bira Bifunctional Protein, Domain 2"/>
    <property type="match status" value="1"/>
</dbReference>
<dbReference type="InterPro" id="IPR045864">
    <property type="entry name" value="aa-tRNA-synth_II/BPL/LPL"/>
</dbReference>
<dbReference type="EMBL" id="BARV01038259">
    <property type="protein sequence ID" value="GAI58148.1"/>
    <property type="molecule type" value="Genomic_DNA"/>
</dbReference>
<evidence type="ECO:0000256" key="1">
    <source>
        <dbReference type="ARBA" id="ARBA00022598"/>
    </source>
</evidence>
<dbReference type="PANTHER" id="PTHR42918:SF15">
    <property type="entry name" value="LYSINE--TRNA LIGASE, CHLOROPLASTIC_MITOCHONDRIAL"/>
    <property type="match status" value="1"/>
</dbReference>
<organism evidence="5">
    <name type="scientific">marine sediment metagenome</name>
    <dbReference type="NCBI Taxonomy" id="412755"/>
    <lineage>
        <taxon>unclassified sequences</taxon>
        <taxon>metagenomes</taxon>
        <taxon>ecological metagenomes</taxon>
    </lineage>
</organism>
<dbReference type="Pfam" id="PF00152">
    <property type="entry name" value="tRNA-synt_2"/>
    <property type="match status" value="1"/>
</dbReference>
<dbReference type="GO" id="GO:0000049">
    <property type="term" value="F:tRNA binding"/>
    <property type="evidence" value="ECO:0007669"/>
    <property type="project" value="TreeGrafter"/>
</dbReference>
<feature type="non-terminal residue" evidence="5">
    <location>
        <position position="1"/>
    </location>
</feature>
<evidence type="ECO:0000256" key="3">
    <source>
        <dbReference type="ARBA" id="ARBA00022840"/>
    </source>
</evidence>
<dbReference type="GO" id="GO:0005524">
    <property type="term" value="F:ATP binding"/>
    <property type="evidence" value="ECO:0007669"/>
    <property type="project" value="InterPro"/>
</dbReference>
<keyword evidence="2" id="KW-0547">Nucleotide-binding</keyword>
<accession>X1PQP7</accession>
<dbReference type="InterPro" id="IPR006195">
    <property type="entry name" value="aa-tRNA-synth_II"/>
</dbReference>
<comment type="caution">
    <text evidence="5">The sequence shown here is derived from an EMBL/GenBank/DDBJ whole genome shotgun (WGS) entry which is preliminary data.</text>
</comment>
<dbReference type="SUPFAM" id="SSF55681">
    <property type="entry name" value="Class II aaRS and biotin synthetases"/>
    <property type="match status" value="1"/>
</dbReference>
<keyword evidence="1" id="KW-0436">Ligase</keyword>
<dbReference type="GO" id="GO:0006430">
    <property type="term" value="P:lysyl-tRNA aminoacylation"/>
    <property type="evidence" value="ECO:0007669"/>
    <property type="project" value="TreeGrafter"/>
</dbReference>
<evidence type="ECO:0000259" key="4">
    <source>
        <dbReference type="PROSITE" id="PS50862"/>
    </source>
</evidence>
<dbReference type="InterPro" id="IPR004364">
    <property type="entry name" value="Aa-tRNA-synt_II"/>
</dbReference>
<evidence type="ECO:0000256" key="2">
    <source>
        <dbReference type="ARBA" id="ARBA00022741"/>
    </source>
</evidence>
<feature type="domain" description="Aminoacyl-transfer RNA synthetases class-II family profile" evidence="4">
    <location>
        <begin position="1"/>
        <end position="119"/>
    </location>
</feature>
<reference evidence="5" key="1">
    <citation type="journal article" date="2014" name="Front. Microbiol.">
        <title>High frequency of phylogenetically diverse reductive dehalogenase-homologous genes in deep subseafloor sedimentary metagenomes.</title>
        <authorList>
            <person name="Kawai M."/>
            <person name="Futagami T."/>
            <person name="Toyoda A."/>
            <person name="Takaki Y."/>
            <person name="Nishi S."/>
            <person name="Hori S."/>
            <person name="Arai W."/>
            <person name="Tsubouchi T."/>
            <person name="Morono Y."/>
            <person name="Uchiyama I."/>
            <person name="Ito T."/>
            <person name="Fujiyama A."/>
            <person name="Inagaki F."/>
            <person name="Takami H."/>
        </authorList>
    </citation>
    <scope>NUCLEOTIDE SEQUENCE</scope>
    <source>
        <strain evidence="5">Expedition CK06-06</strain>
    </source>
</reference>
<protein>
    <recommendedName>
        <fullName evidence="4">Aminoacyl-transfer RNA synthetases class-II family profile domain-containing protein</fullName>
    </recommendedName>
</protein>
<sequence>VEPNLIQPTFLVDYPVEMSPLAKKKPDDERLVERFEAFAGGMEIANAFTELNDPIEQRRRFKRQLEKHHQEAETETIDEDFLLALEYGMPPTGGLGVGIDRLVMLLTNQQSIREVILFPQLRGKKEGKDES</sequence>
<name>X1PQP7_9ZZZZ</name>
<keyword evidence="3" id="KW-0067">ATP-binding</keyword>
<dbReference type="PROSITE" id="PS50862">
    <property type="entry name" value="AA_TRNA_LIGASE_II"/>
    <property type="match status" value="1"/>
</dbReference>
<evidence type="ECO:0000313" key="5">
    <source>
        <dbReference type="EMBL" id="GAI58148.1"/>
    </source>
</evidence>
<gene>
    <name evidence="5" type="ORF">S06H3_58990</name>
</gene>
<dbReference type="PANTHER" id="PTHR42918">
    <property type="entry name" value="LYSYL-TRNA SYNTHETASE"/>
    <property type="match status" value="1"/>
</dbReference>
<dbReference type="GO" id="GO:0004824">
    <property type="term" value="F:lysine-tRNA ligase activity"/>
    <property type="evidence" value="ECO:0007669"/>
    <property type="project" value="TreeGrafter"/>
</dbReference>